<dbReference type="Proteomes" id="UP000287651">
    <property type="component" value="Unassembled WGS sequence"/>
</dbReference>
<reference evidence="1 2" key="1">
    <citation type="journal article" date="2014" name="Agronomy (Basel)">
        <title>A Draft Genome Sequence for Ensete ventricosum, the Drought-Tolerant Tree Against Hunger.</title>
        <authorList>
            <person name="Harrison J."/>
            <person name="Moore K.A."/>
            <person name="Paszkiewicz K."/>
            <person name="Jones T."/>
            <person name="Grant M."/>
            <person name="Ambacheew D."/>
            <person name="Muzemil S."/>
            <person name="Studholme D.J."/>
        </authorList>
    </citation>
    <scope>NUCLEOTIDE SEQUENCE [LARGE SCALE GENOMIC DNA]</scope>
</reference>
<comment type="caution">
    <text evidence="1">The sequence shown here is derived from an EMBL/GenBank/DDBJ whole genome shotgun (WGS) entry which is preliminary data.</text>
</comment>
<dbReference type="EMBL" id="AMZH03002038">
    <property type="protein sequence ID" value="RRT77004.1"/>
    <property type="molecule type" value="Genomic_DNA"/>
</dbReference>
<dbReference type="AlphaFoldDB" id="A0A427ALA9"/>
<accession>A0A427ALA9</accession>
<protein>
    <submittedName>
        <fullName evidence="1">Uncharacterized protein</fullName>
    </submittedName>
</protein>
<organism evidence="1 2">
    <name type="scientific">Ensete ventricosum</name>
    <name type="common">Abyssinian banana</name>
    <name type="synonym">Musa ensete</name>
    <dbReference type="NCBI Taxonomy" id="4639"/>
    <lineage>
        <taxon>Eukaryota</taxon>
        <taxon>Viridiplantae</taxon>
        <taxon>Streptophyta</taxon>
        <taxon>Embryophyta</taxon>
        <taxon>Tracheophyta</taxon>
        <taxon>Spermatophyta</taxon>
        <taxon>Magnoliopsida</taxon>
        <taxon>Liliopsida</taxon>
        <taxon>Zingiberales</taxon>
        <taxon>Musaceae</taxon>
        <taxon>Ensete</taxon>
    </lineage>
</organism>
<gene>
    <name evidence="1" type="ORF">B296_00029287</name>
</gene>
<evidence type="ECO:0000313" key="2">
    <source>
        <dbReference type="Proteomes" id="UP000287651"/>
    </source>
</evidence>
<evidence type="ECO:0000313" key="1">
    <source>
        <dbReference type="EMBL" id="RRT77004.1"/>
    </source>
</evidence>
<proteinExistence type="predicted"/>
<name>A0A427ALA9_ENSVE</name>
<sequence length="103" mass="11179">MIAFFSVSIAWKGRSLSVNPVGVKYFARNASTLLRIRRSFLGIEGRDLSTYVSQPAFIGCYAEVGSGVRFVVANSNIGSSETGDAKSPLWENDVGGWSTVRKL</sequence>